<dbReference type="InterPro" id="IPR050493">
    <property type="entry name" value="FAD-dep_Monooxygenase_BioMet"/>
</dbReference>
<dbReference type="EMBL" id="JAQHRD010000013">
    <property type="protein sequence ID" value="KAJ6437293.1"/>
    <property type="molecule type" value="Genomic_DNA"/>
</dbReference>
<dbReference type="SUPFAM" id="SSF54373">
    <property type="entry name" value="FAD-linked reductases, C-terminal domain"/>
    <property type="match status" value="1"/>
</dbReference>
<evidence type="ECO:0000256" key="3">
    <source>
        <dbReference type="ARBA" id="ARBA00023033"/>
    </source>
</evidence>
<dbReference type="Gene3D" id="3.50.50.60">
    <property type="entry name" value="FAD/NAD(P)-binding domain"/>
    <property type="match status" value="1"/>
</dbReference>
<dbReference type="InterPro" id="IPR036188">
    <property type="entry name" value="FAD/NAD-bd_sf"/>
</dbReference>
<evidence type="ECO:0000313" key="5">
    <source>
        <dbReference type="Proteomes" id="UP001163105"/>
    </source>
</evidence>
<name>A0AB34FCY3_9HYPO</name>
<dbReference type="GO" id="GO:0004497">
    <property type="term" value="F:monooxygenase activity"/>
    <property type="evidence" value="ECO:0007669"/>
    <property type="project" value="UniProtKB-KW"/>
</dbReference>
<reference evidence="4" key="1">
    <citation type="submission" date="2023-01" db="EMBL/GenBank/DDBJ databases">
        <title>The growth and conidiation of Purpureocillium lavendulum are regulated by nitrogen source and histone H3K14 acetylation.</title>
        <authorList>
            <person name="Tang P."/>
            <person name="Han J."/>
            <person name="Zhang C."/>
            <person name="Tang P."/>
            <person name="Qi F."/>
            <person name="Zhang K."/>
            <person name="Liang L."/>
        </authorList>
    </citation>
    <scope>NUCLEOTIDE SEQUENCE</scope>
    <source>
        <strain evidence="4">YMF1.00683</strain>
    </source>
</reference>
<sequence>MLNVIVVGAGIAGLSAAIALRRAGHCVHVYERSALNNEIGAAINVPPNAARFLLAWGLDPARWRFIPSRRVSYLDPFTLEPLGNIPARPSPRSIGGCELYYTHRVDLHNALKWMATREDGPGTPVTVHLKASVVGYDSSKPSIVLQGGQEIVGDVVIGADGVHSQASEAIVGRGNDPVQPIHYNSCYRFLIPASVLEEDAETRFWNEGADGWGRLFIDYSTRRRLVTYPCRNNTIYNFVGIFYDENMKTDDGENWQRSVDIAQVLNEFSDFNPKLLKIISPSDIEKRLEIYNQLRWKRATAIQILSMAGLEQSELVRDDLAGVLERDEVPMDLHALYKFTFAFNIVDASLSAMREYDPNFRLPSDFFERDVADVPGQ</sequence>
<dbReference type="PANTHER" id="PTHR13789:SF215">
    <property type="entry name" value="FAD-BINDING DOMAIN-CONTAINING PROTEIN-RELATED"/>
    <property type="match status" value="1"/>
</dbReference>
<protein>
    <submittedName>
        <fullName evidence="4">FAD binding domain-containing protein</fullName>
    </submittedName>
</protein>
<evidence type="ECO:0000256" key="1">
    <source>
        <dbReference type="ARBA" id="ARBA00007992"/>
    </source>
</evidence>
<keyword evidence="3" id="KW-0503">Monooxygenase</keyword>
<organism evidence="4 5">
    <name type="scientific">Purpureocillium lavendulum</name>
    <dbReference type="NCBI Taxonomy" id="1247861"/>
    <lineage>
        <taxon>Eukaryota</taxon>
        <taxon>Fungi</taxon>
        <taxon>Dikarya</taxon>
        <taxon>Ascomycota</taxon>
        <taxon>Pezizomycotina</taxon>
        <taxon>Sordariomycetes</taxon>
        <taxon>Hypocreomycetidae</taxon>
        <taxon>Hypocreales</taxon>
        <taxon>Ophiocordycipitaceae</taxon>
        <taxon>Purpureocillium</taxon>
    </lineage>
</organism>
<gene>
    <name evidence="4" type="ORF">O9K51_10267</name>
</gene>
<accession>A0AB34FCY3</accession>
<dbReference type="Gene3D" id="3.30.9.30">
    <property type="match status" value="1"/>
</dbReference>
<evidence type="ECO:0000256" key="2">
    <source>
        <dbReference type="ARBA" id="ARBA00023002"/>
    </source>
</evidence>
<keyword evidence="2" id="KW-0560">Oxidoreductase</keyword>
<dbReference type="SUPFAM" id="SSF51905">
    <property type="entry name" value="FAD/NAD(P)-binding domain"/>
    <property type="match status" value="1"/>
</dbReference>
<dbReference type="Pfam" id="PF13450">
    <property type="entry name" value="NAD_binding_8"/>
    <property type="match status" value="1"/>
</dbReference>
<dbReference type="PRINTS" id="PR00420">
    <property type="entry name" value="RNGMNOXGNASE"/>
</dbReference>
<dbReference type="PANTHER" id="PTHR13789">
    <property type="entry name" value="MONOOXYGENASE"/>
    <property type="match status" value="1"/>
</dbReference>
<dbReference type="AlphaFoldDB" id="A0AB34FCY3"/>
<evidence type="ECO:0000313" key="4">
    <source>
        <dbReference type="EMBL" id="KAJ6437293.1"/>
    </source>
</evidence>
<keyword evidence="5" id="KW-1185">Reference proteome</keyword>
<comment type="caution">
    <text evidence="4">The sequence shown here is derived from an EMBL/GenBank/DDBJ whole genome shotgun (WGS) entry which is preliminary data.</text>
</comment>
<dbReference type="Proteomes" id="UP001163105">
    <property type="component" value="Unassembled WGS sequence"/>
</dbReference>
<comment type="similarity">
    <text evidence="1">Belongs to the paxM FAD-dependent monooxygenase family.</text>
</comment>
<proteinExistence type="inferred from homology"/>